<evidence type="ECO:0000256" key="5">
    <source>
        <dbReference type="RuleBase" id="RU361157"/>
    </source>
</evidence>
<evidence type="ECO:0000256" key="3">
    <source>
        <dbReference type="ARBA" id="ARBA00022989"/>
    </source>
</evidence>
<evidence type="ECO:0000313" key="7">
    <source>
        <dbReference type="EMBL" id="MBB6099973.1"/>
    </source>
</evidence>
<reference evidence="7 8" key="1">
    <citation type="submission" date="2020-08" db="EMBL/GenBank/DDBJ databases">
        <title>Genomic Encyclopedia of Type Strains, Phase IV (KMG-IV): sequencing the most valuable type-strain genomes for metagenomic binning, comparative biology and taxonomic classification.</title>
        <authorList>
            <person name="Goeker M."/>
        </authorList>
    </citation>
    <scope>NUCLEOTIDE SEQUENCE [LARGE SCALE GENOMIC DNA]</scope>
    <source>
        <strain evidence="7 8">DSM 21458</strain>
    </source>
</reference>
<dbReference type="InterPro" id="IPR013525">
    <property type="entry name" value="ABC2_TM"/>
</dbReference>
<dbReference type="Pfam" id="PF01061">
    <property type="entry name" value="ABC2_membrane"/>
    <property type="match status" value="1"/>
</dbReference>
<accession>A0A841I3T0</accession>
<evidence type="ECO:0000313" key="8">
    <source>
        <dbReference type="Proteomes" id="UP000569951"/>
    </source>
</evidence>
<dbReference type="InterPro" id="IPR000412">
    <property type="entry name" value="ABC_2_transport"/>
</dbReference>
<feature type="transmembrane region" description="Helical" evidence="5">
    <location>
        <begin position="237"/>
        <end position="255"/>
    </location>
</feature>
<dbReference type="EMBL" id="JACHHG010000018">
    <property type="protein sequence ID" value="MBB6099973.1"/>
    <property type="molecule type" value="Genomic_DNA"/>
</dbReference>
<organism evidence="7 8">
    <name type="scientific">Deinobacterium chartae</name>
    <dbReference type="NCBI Taxonomy" id="521158"/>
    <lineage>
        <taxon>Bacteria</taxon>
        <taxon>Thermotogati</taxon>
        <taxon>Deinococcota</taxon>
        <taxon>Deinococci</taxon>
        <taxon>Deinococcales</taxon>
        <taxon>Deinococcaceae</taxon>
        <taxon>Deinobacterium</taxon>
    </lineage>
</organism>
<evidence type="ECO:0000256" key="1">
    <source>
        <dbReference type="ARBA" id="ARBA00004141"/>
    </source>
</evidence>
<dbReference type="GO" id="GO:0140359">
    <property type="term" value="F:ABC-type transporter activity"/>
    <property type="evidence" value="ECO:0007669"/>
    <property type="project" value="InterPro"/>
</dbReference>
<feature type="transmembrane region" description="Helical" evidence="5">
    <location>
        <begin position="110"/>
        <end position="134"/>
    </location>
</feature>
<name>A0A841I3T0_9DEIO</name>
<keyword evidence="8" id="KW-1185">Reference proteome</keyword>
<keyword evidence="4 5" id="KW-0472">Membrane</keyword>
<dbReference type="PIRSF" id="PIRSF006648">
    <property type="entry name" value="DrrB"/>
    <property type="match status" value="1"/>
</dbReference>
<comment type="subcellular location">
    <subcellularLocation>
        <location evidence="5">Cell membrane</location>
        <topology evidence="5">Multi-pass membrane protein</topology>
    </subcellularLocation>
    <subcellularLocation>
        <location evidence="1">Membrane</location>
        <topology evidence="1">Multi-pass membrane protein</topology>
    </subcellularLocation>
</comment>
<feature type="transmembrane region" description="Helical" evidence="5">
    <location>
        <begin position="32"/>
        <end position="52"/>
    </location>
</feature>
<gene>
    <name evidence="7" type="ORF">HNR42_003434</name>
</gene>
<evidence type="ECO:0000256" key="4">
    <source>
        <dbReference type="ARBA" id="ARBA00023136"/>
    </source>
</evidence>
<keyword evidence="5" id="KW-1003">Cell membrane</keyword>
<evidence type="ECO:0000259" key="6">
    <source>
        <dbReference type="PROSITE" id="PS51012"/>
    </source>
</evidence>
<feature type="domain" description="ABC transmembrane type-2" evidence="6">
    <location>
        <begin position="29"/>
        <end position="258"/>
    </location>
</feature>
<keyword evidence="5" id="KW-0813">Transport</keyword>
<protein>
    <recommendedName>
        <fullName evidence="5">Transport permease protein</fullName>
    </recommendedName>
</protein>
<keyword evidence="3 5" id="KW-1133">Transmembrane helix</keyword>
<comment type="similarity">
    <text evidence="5">Belongs to the ABC-2 integral membrane protein family.</text>
</comment>
<feature type="transmembrane region" description="Helical" evidence="5">
    <location>
        <begin position="146"/>
        <end position="170"/>
    </location>
</feature>
<dbReference type="PROSITE" id="PS51012">
    <property type="entry name" value="ABC_TM2"/>
    <property type="match status" value="1"/>
</dbReference>
<dbReference type="PANTHER" id="PTHR43229">
    <property type="entry name" value="NODULATION PROTEIN J"/>
    <property type="match status" value="1"/>
</dbReference>
<dbReference type="PANTHER" id="PTHR43229:SF3">
    <property type="entry name" value="ABC-TYPE MULTIDRUG TRANSPORT SYSTEM, PERMEASE COMPONENT"/>
    <property type="match status" value="1"/>
</dbReference>
<dbReference type="Proteomes" id="UP000569951">
    <property type="component" value="Unassembled WGS sequence"/>
</dbReference>
<dbReference type="RefSeq" id="WP_183988711.1">
    <property type="nucleotide sequence ID" value="NZ_JACHHG010000018.1"/>
</dbReference>
<dbReference type="AlphaFoldDB" id="A0A841I3T0"/>
<dbReference type="InterPro" id="IPR047817">
    <property type="entry name" value="ABC2_TM_bact-type"/>
</dbReference>
<feature type="transmembrane region" description="Helical" evidence="5">
    <location>
        <begin position="64"/>
        <end position="90"/>
    </location>
</feature>
<dbReference type="InterPro" id="IPR051784">
    <property type="entry name" value="Nod_factor_ABC_transporter"/>
</dbReference>
<proteinExistence type="inferred from homology"/>
<evidence type="ECO:0000256" key="2">
    <source>
        <dbReference type="ARBA" id="ARBA00022692"/>
    </source>
</evidence>
<sequence length="264" mass="28682">MTDLTLTRSRTASSLGAWTWLVRCELLKLMRMPAFVVPILLFPIVLFAMFGLPNASRELGGIDAGAYMLVSFSAYSLITVALFSFGVPLATERGLGWMRLLRVTPLSLPVYFAARVSVTVIIGLISVLLLMVFARWIGGISVPLPTLLSVLLKLLLGMLPFAALGLWIGYAAGPNSASGIANLIYLPLSFASGLFVPLQVAPRFVQEIAPYLPAYHFAQLGWSALGARGDQSEALHWLWLAGYTAVFLALAVMAYRRDQGQQFG</sequence>
<comment type="caution">
    <text evidence="7">The sequence shown here is derived from an EMBL/GenBank/DDBJ whole genome shotgun (WGS) entry which is preliminary data.</text>
</comment>
<feature type="transmembrane region" description="Helical" evidence="5">
    <location>
        <begin position="176"/>
        <end position="196"/>
    </location>
</feature>
<dbReference type="GO" id="GO:0043190">
    <property type="term" value="C:ATP-binding cassette (ABC) transporter complex"/>
    <property type="evidence" value="ECO:0007669"/>
    <property type="project" value="InterPro"/>
</dbReference>
<keyword evidence="2 5" id="KW-0812">Transmembrane</keyword>